<gene>
    <name evidence="1" type="ORF">LY28_01201</name>
</gene>
<dbReference type="Proteomes" id="UP000248132">
    <property type="component" value="Unassembled WGS sequence"/>
</dbReference>
<dbReference type="AlphaFoldDB" id="A0A318XPG9"/>
<evidence type="ECO:0000313" key="2">
    <source>
        <dbReference type="Proteomes" id="UP000248132"/>
    </source>
</evidence>
<protein>
    <submittedName>
        <fullName evidence="1">Uncharacterized protein</fullName>
    </submittedName>
</protein>
<name>A0A318XPG9_9FIRM</name>
<evidence type="ECO:0000313" key="1">
    <source>
        <dbReference type="EMBL" id="PYG88840.1"/>
    </source>
</evidence>
<dbReference type="EMBL" id="QKMR01000005">
    <property type="protein sequence ID" value="PYG88840.1"/>
    <property type="molecule type" value="Genomic_DNA"/>
</dbReference>
<keyword evidence="2" id="KW-1185">Reference proteome</keyword>
<reference evidence="1 2" key="1">
    <citation type="submission" date="2018-06" db="EMBL/GenBank/DDBJ databases">
        <title>Genomic Encyclopedia of Type Strains, Phase I: the one thousand microbial genomes (KMG-I) project.</title>
        <authorList>
            <person name="Kyrpides N."/>
        </authorList>
    </citation>
    <scope>NUCLEOTIDE SEQUENCE [LARGE SCALE GENOMIC DNA]</scope>
    <source>
        <strain evidence="1 2">DSM 19573</strain>
    </source>
</reference>
<dbReference type="OrthoDB" id="9895001at2"/>
<organism evidence="1 2">
    <name type="scientific">Ruminiclostridium sufflavum DSM 19573</name>
    <dbReference type="NCBI Taxonomy" id="1121337"/>
    <lineage>
        <taxon>Bacteria</taxon>
        <taxon>Bacillati</taxon>
        <taxon>Bacillota</taxon>
        <taxon>Clostridia</taxon>
        <taxon>Eubacteriales</taxon>
        <taxon>Oscillospiraceae</taxon>
        <taxon>Ruminiclostridium</taxon>
    </lineage>
</organism>
<proteinExistence type="predicted"/>
<sequence>MLLRQGTAEVNNKILLESIKSDIQLQLKELGVTTSGINVEMNSKNISLNIGIRCLSRRLRQLQFNAN</sequence>
<dbReference type="RefSeq" id="WP_133250177.1">
    <property type="nucleotide sequence ID" value="NZ_QKMR01000005.1"/>
</dbReference>
<accession>A0A318XPG9</accession>
<comment type="caution">
    <text evidence="1">The sequence shown here is derived from an EMBL/GenBank/DDBJ whole genome shotgun (WGS) entry which is preliminary data.</text>
</comment>